<evidence type="ECO:0000256" key="1">
    <source>
        <dbReference type="SAM" id="MobiDB-lite"/>
    </source>
</evidence>
<comment type="caution">
    <text evidence="2">The sequence shown here is derived from an EMBL/GenBank/DDBJ whole genome shotgun (WGS) entry which is preliminary data.</text>
</comment>
<name>A0AAW9Q3C8_9CYAN</name>
<protein>
    <submittedName>
        <fullName evidence="2">GIY-YIG nuclease family protein</fullName>
    </submittedName>
</protein>
<feature type="compositionally biased region" description="Polar residues" evidence="1">
    <location>
        <begin position="229"/>
        <end position="243"/>
    </location>
</feature>
<accession>A0AAW9Q3C8</accession>
<feature type="region of interest" description="Disordered" evidence="1">
    <location>
        <begin position="204"/>
        <end position="243"/>
    </location>
</feature>
<dbReference type="EMBL" id="JAZBJZ010000057">
    <property type="protein sequence ID" value="MEE3717910.1"/>
    <property type="molecule type" value="Genomic_DNA"/>
</dbReference>
<evidence type="ECO:0000313" key="2">
    <source>
        <dbReference type="EMBL" id="MEE3717910.1"/>
    </source>
</evidence>
<feature type="compositionally biased region" description="Basic and acidic residues" evidence="1">
    <location>
        <begin position="211"/>
        <end position="225"/>
    </location>
</feature>
<dbReference type="CDD" id="cd10450">
    <property type="entry name" value="GIY-YIG_AtGrxS16_like"/>
    <property type="match status" value="1"/>
</dbReference>
<keyword evidence="3" id="KW-1185">Reference proteome</keyword>
<dbReference type="Proteomes" id="UP001333818">
    <property type="component" value="Unassembled WGS sequence"/>
</dbReference>
<sequence>MKPLQVLLKSIRQTTMNHDAPDLALSIEHQGVPEAHQGLHSFLYSSEQEHAPSSVTAPNLENDGTEIVPILIWSDRASNAKVAAVYAVLDRDRQTQYVSYSRNVLLSLNSHVAQFGEEICAFVRVQTFKFPKREVMESLRDRWLAELDQIPFGNQDGSTWASTVSEAATAAMTAQERQAYEEKKLKIRKAMADTALSRELDAIAHQSSNDLEQRQKLESAVKDDDWSAVISSQTKETVNSDPH</sequence>
<gene>
    <name evidence="2" type="ORF">V2H45_14305</name>
</gene>
<dbReference type="InterPro" id="IPR049578">
    <property type="entry name" value="CAXIP1-like_GIY-YIG_dom"/>
</dbReference>
<evidence type="ECO:0000313" key="3">
    <source>
        <dbReference type="Proteomes" id="UP001333818"/>
    </source>
</evidence>
<dbReference type="AlphaFoldDB" id="A0AAW9Q3C8"/>
<proteinExistence type="predicted"/>
<organism evidence="2 3">
    <name type="scientific">Tumidithrix elongata BACA0141</name>
    <dbReference type="NCBI Taxonomy" id="2716417"/>
    <lineage>
        <taxon>Bacteria</taxon>
        <taxon>Bacillati</taxon>
        <taxon>Cyanobacteriota</taxon>
        <taxon>Cyanophyceae</taxon>
        <taxon>Pseudanabaenales</taxon>
        <taxon>Pseudanabaenaceae</taxon>
        <taxon>Tumidithrix</taxon>
        <taxon>Tumidithrix elongata</taxon>
    </lineage>
</organism>
<reference evidence="2" key="1">
    <citation type="submission" date="2024-01" db="EMBL/GenBank/DDBJ databases">
        <title>Bank of Algae and Cyanobacteria of the Azores (BACA) strain genomes.</title>
        <authorList>
            <person name="Luz R."/>
            <person name="Cordeiro R."/>
            <person name="Fonseca A."/>
            <person name="Goncalves V."/>
        </authorList>
    </citation>
    <scope>NUCLEOTIDE SEQUENCE</scope>
    <source>
        <strain evidence="2">BACA0141</strain>
    </source>
</reference>